<evidence type="ECO:0000256" key="6">
    <source>
        <dbReference type="ARBA" id="ARBA00022679"/>
    </source>
</evidence>
<dbReference type="GO" id="GO:0003980">
    <property type="term" value="F:UDP-glucose:glycoprotein glucosyltransferase activity"/>
    <property type="evidence" value="ECO:0007669"/>
    <property type="project" value="InterPro"/>
</dbReference>
<evidence type="ECO:0000259" key="14">
    <source>
        <dbReference type="Pfam" id="PF18402"/>
    </source>
</evidence>
<comment type="cofactor">
    <cofactor evidence="1">
        <name>Ca(2+)</name>
        <dbReference type="ChEBI" id="CHEBI:29108"/>
    </cofactor>
</comment>
<dbReference type="GO" id="GO:0051082">
    <property type="term" value="F:unfolded protein binding"/>
    <property type="evidence" value="ECO:0007669"/>
    <property type="project" value="TreeGrafter"/>
</dbReference>
<evidence type="ECO:0000256" key="10">
    <source>
        <dbReference type="ARBA" id="ARBA00022989"/>
    </source>
</evidence>
<dbReference type="OrthoDB" id="27683at2759"/>
<feature type="domain" description="UDP-glucose:glycoprotein glucosyltransferase thioredoxin-like" evidence="15">
    <location>
        <begin position="776"/>
        <end position="987"/>
    </location>
</feature>
<evidence type="ECO:0000256" key="2">
    <source>
        <dbReference type="ARBA" id="ARBA00004141"/>
    </source>
</evidence>
<dbReference type="FunCoup" id="A0A168S7P9">
    <property type="interactions" value="621"/>
</dbReference>
<dbReference type="STRING" id="4829.A0A168S7P9"/>
<comment type="pathway">
    <text evidence="4">Protein modification; protein glycosylation.</text>
</comment>
<dbReference type="GO" id="GO:0036503">
    <property type="term" value="P:ERAD pathway"/>
    <property type="evidence" value="ECO:0007669"/>
    <property type="project" value="TreeGrafter"/>
</dbReference>
<feature type="domain" description="Glucosyltransferase 24 catalytic" evidence="16">
    <location>
        <begin position="1485"/>
        <end position="1523"/>
    </location>
</feature>
<keyword evidence="10" id="KW-1133">Transmembrane helix</keyword>
<evidence type="ECO:0000259" key="16">
    <source>
        <dbReference type="Pfam" id="PF18404"/>
    </source>
</evidence>
<evidence type="ECO:0000256" key="3">
    <source>
        <dbReference type="ARBA" id="ARBA00004319"/>
    </source>
</evidence>
<dbReference type="Gene3D" id="3.90.550.10">
    <property type="entry name" value="Spore Coat Polysaccharide Biosynthesis Protein SpsA, Chain A"/>
    <property type="match status" value="1"/>
</dbReference>
<dbReference type="Pfam" id="PF18404">
    <property type="entry name" value="Glyco_transf_24"/>
    <property type="match status" value="2"/>
</dbReference>
<keyword evidence="6" id="KW-0808">Transferase</keyword>
<keyword evidence="9" id="KW-0256">Endoplasmic reticulum</keyword>
<reference evidence="17" key="1">
    <citation type="submission" date="2016-04" db="EMBL/GenBank/DDBJ databases">
        <authorList>
            <person name="Evans L.H."/>
            <person name="Alamgir A."/>
            <person name="Owens N."/>
            <person name="Weber N.D."/>
            <person name="Virtaneva K."/>
            <person name="Barbian K."/>
            <person name="Babar A."/>
            <person name="Rosenke K."/>
        </authorList>
    </citation>
    <scope>NUCLEOTIDE SEQUENCE [LARGE SCALE GENOMIC DNA]</scope>
    <source>
        <strain evidence="17">CBS 101.48</strain>
    </source>
</reference>
<comment type="subcellular location">
    <subcellularLocation>
        <location evidence="3">Endoplasmic reticulum lumen</location>
    </subcellularLocation>
    <subcellularLocation>
        <location evidence="2">Membrane</location>
        <topology evidence="2">Multi-pass membrane protein</topology>
    </subcellularLocation>
</comment>
<evidence type="ECO:0000256" key="11">
    <source>
        <dbReference type="ARBA" id="ARBA00023136"/>
    </source>
</evidence>
<evidence type="ECO:0000259" key="15">
    <source>
        <dbReference type="Pfam" id="PF18403"/>
    </source>
</evidence>
<dbReference type="InterPro" id="IPR029044">
    <property type="entry name" value="Nucleotide-diphossugar_trans"/>
</dbReference>
<dbReference type="Pfam" id="PF18403">
    <property type="entry name" value="Thioredoxin_15"/>
    <property type="match status" value="1"/>
</dbReference>
<feature type="domain" description="Glucosyltransferase 24 catalytic" evidence="16">
    <location>
        <begin position="1325"/>
        <end position="1484"/>
    </location>
</feature>
<dbReference type="InterPro" id="IPR001104">
    <property type="entry name" value="3-oxo-5_a-steroid_4-DH_C"/>
</dbReference>
<dbReference type="Pfam" id="PF02544">
    <property type="entry name" value="Steroid_dh"/>
    <property type="match status" value="1"/>
</dbReference>
<dbReference type="GO" id="GO:0018279">
    <property type="term" value="P:protein N-linked glycosylation via asparagine"/>
    <property type="evidence" value="ECO:0007669"/>
    <property type="project" value="TreeGrafter"/>
</dbReference>
<evidence type="ECO:0000256" key="4">
    <source>
        <dbReference type="ARBA" id="ARBA00004922"/>
    </source>
</evidence>
<dbReference type="EMBL" id="LT554871">
    <property type="protein sequence ID" value="SAM08020.1"/>
    <property type="molecule type" value="Genomic_DNA"/>
</dbReference>
<comment type="similarity">
    <text evidence="5">Belongs to the glycosyltransferase 8 family.</text>
</comment>
<dbReference type="InParanoid" id="A0A168S7P9"/>
<dbReference type="InterPro" id="IPR040497">
    <property type="entry name" value="Glyco_transf_24"/>
</dbReference>
<proteinExistence type="inferred from homology"/>
<evidence type="ECO:0000256" key="1">
    <source>
        <dbReference type="ARBA" id="ARBA00001913"/>
    </source>
</evidence>
<dbReference type="PANTHER" id="PTHR11226:SF0">
    <property type="entry name" value="UDP-GLUCOSE:GLYCOPROTEIN GLUCOSYLTRANSFERASE"/>
    <property type="match status" value="1"/>
</dbReference>
<sequence length="1559" mass="176558">MKLTIASRNPKSKSFPVTLDLTGDAAALTLNDVAKALHAKFPKYTPDRQRITTEDKKVLVHDKSLAELGIKDGDTVQFKDLGPQIGWRTVFLIEYAGPMLLHPIFYYLPKLIYRSSFEHSSLQKWTYAMVMLHFFKRELETLFVHRFSHGTMPFFNVFKNSAHYWFLSGVNLAYWVYGPWFSQGEKLAVRSDVWIYGCVAVWAWAELSNLITHVTLRNLRPPGTRVRAIPYGYGFDLVSCPNYLFETIAWTAVCFLTTSWSAFLFNIVATGQMYVWAVKKHKNYKKEFTTYPRNLTLLYATALVSGSRQTSPPVELNLVAPWSAPDPFLEIVEVITKEKPLAYYALIPELTNIDRSSPLQQQYEEALALAAKYLDGPEELDIVKLNLAMHSAAPIIEAHHQYYNQTVVPSIKNYDPSCEVWAQVGSYQACSVEDLQAYLENTTPSDLVNNTNFIYNKLEHLFCNPCKGVPQVNVYTSSVNPTFIAFHRYLSDSINDQGTGTLLRPTYPGQMRAIRRNIYNVILVEDLASSRSLQRLTHEVQNMIKQGAPLCFGLVPYLNDNNGPSSLAAKSVHYLVQKYGKATGMAFLEQIQVGLANEGLDYATESVISSALEATEAAAKNPVVDMHLGWSDIKEQPHPSGIVRFLKRLGINRLGNDQGVLFLNGQYLEHSDEKPWIRLLMPAMNVQTQLLTKSVYLGEIDEDDNVYDFFLDQPHVSSARNAYVAVTENHPLRIPQENSLKNGEGKYSYLQSANRISLFLISLLFEKGDDGSVTGNIWAIGNMNSPAGIKLALNAIEFIETNPDARLSIIHLPQIVDPKDGEEAEFSDLLYHELYNNNVDLQRVKKLLQLEWQHWQEHTIGDSNMEQHVMASKPLAPGSPIVDLAIRKSALSKWLTLGVAFTYTEDDKYLSYFTTEEEDDRYCGVMVNGRVVGPFAADDDFTADDFKVLWQTEKAQRITPIMNALQQVGWTLDTRHIADKLMYIAAILNNDNSATTRNILTSQEDTSVRERYYAQMDGTHSGTFINKEDDNGIYAEIGVLLDPASEDAQKWSTILQVLSALKGVAIDIHWNPIPQLEELPLKRFYRYVLDSTWRFDGGGHQQHIRAPTAYFDDLPREALYTLGVDTMDSWHVTVKEANVDLDNIQLTALDNAPSSSSRGVYAVYELERILVEGHCIDSVNQSPPRGLQFVLGTDSHPAMTDTIVMANLGYFQLKAQPGIYQLRVRPGRSSDVYGIENIGLHGKWAKSSATKGTSTKNLMLTSFEGLRLFPTVKKNPGMEAEDVLGDTTHQPQEKEGILSSLSQKLFGKKGDSGNALLTTKQQADINIFSVASGHLYERFLAIMMASVMEHTDSTVKFWFIENFLSPSFKDFVPELSKRYGFDYEMVTYKWPSWLNAQKEKQRTIWGYKILFLDVLFPLDLEKVVFVDADQIVRTDLQELVDLDLHGAPYGYTPFCSDRHEMDGFRFWSQGYWKDHLRGRPYHISLKTAKTIDLCNNPLTKEPKLDRARRQVPEWETYDTQIEAIRQAFLQQKAASSHVTLLSNDMDATPKPSSHVKDEL</sequence>
<dbReference type="Pfam" id="PF06427">
    <property type="entry name" value="UDP-g_GGTase"/>
    <property type="match status" value="1"/>
</dbReference>
<dbReference type="CDD" id="cd01801">
    <property type="entry name" value="Ubl_TECR_like"/>
    <property type="match status" value="1"/>
</dbReference>
<gene>
    <name evidence="17" type="primary">ABSGL_13678.1 scaffold 14267</name>
</gene>
<keyword evidence="12" id="KW-0325">Glycoprotein</keyword>
<dbReference type="PROSITE" id="PS50244">
    <property type="entry name" value="S5A_REDUCTASE"/>
    <property type="match status" value="1"/>
</dbReference>
<dbReference type="SUPFAM" id="SSF53448">
    <property type="entry name" value="Nucleotide-diphospho-sugar transferases"/>
    <property type="match status" value="1"/>
</dbReference>
<accession>A0A168S7P9</accession>
<evidence type="ECO:0000313" key="17">
    <source>
        <dbReference type="EMBL" id="SAM08020.1"/>
    </source>
</evidence>
<dbReference type="PANTHER" id="PTHR11226">
    <property type="entry name" value="UDP-GLUCOSE GLYCOPROTEIN:GLUCOSYLTRANSFERASE"/>
    <property type="match status" value="1"/>
</dbReference>
<evidence type="ECO:0000313" key="18">
    <source>
        <dbReference type="Proteomes" id="UP000078561"/>
    </source>
</evidence>
<feature type="domain" description="UGGT thioredoxin-like" evidence="14">
    <location>
        <begin position="501"/>
        <end position="724"/>
    </location>
</feature>
<keyword evidence="18" id="KW-1185">Reference proteome</keyword>
<name>A0A168S7P9_ABSGL</name>
<evidence type="ECO:0000256" key="7">
    <source>
        <dbReference type="ARBA" id="ARBA00022692"/>
    </source>
</evidence>
<organism evidence="17">
    <name type="scientific">Absidia glauca</name>
    <name type="common">Pin mould</name>
    <dbReference type="NCBI Taxonomy" id="4829"/>
    <lineage>
        <taxon>Eukaryota</taxon>
        <taxon>Fungi</taxon>
        <taxon>Fungi incertae sedis</taxon>
        <taxon>Mucoromycota</taxon>
        <taxon>Mucoromycotina</taxon>
        <taxon>Mucoromycetes</taxon>
        <taxon>Mucorales</taxon>
        <taxon>Cunninghamellaceae</taxon>
        <taxon>Absidia</taxon>
    </lineage>
</organism>
<evidence type="ECO:0000256" key="12">
    <source>
        <dbReference type="ARBA" id="ARBA00023180"/>
    </source>
</evidence>
<evidence type="ECO:0000256" key="9">
    <source>
        <dbReference type="ARBA" id="ARBA00022824"/>
    </source>
</evidence>
<dbReference type="InterPro" id="IPR040692">
    <property type="entry name" value="UGGT_TRXL_3"/>
</dbReference>
<protein>
    <submittedName>
        <fullName evidence="17">Uncharacterized protein</fullName>
    </submittedName>
</protein>
<dbReference type="GO" id="GO:0016627">
    <property type="term" value="F:oxidoreductase activity, acting on the CH-CH group of donors"/>
    <property type="evidence" value="ECO:0007669"/>
    <property type="project" value="InterPro"/>
</dbReference>
<keyword evidence="7" id="KW-0812">Transmembrane</keyword>
<evidence type="ECO:0000259" key="13">
    <source>
        <dbReference type="Pfam" id="PF02544"/>
    </source>
</evidence>
<evidence type="ECO:0000256" key="8">
    <source>
        <dbReference type="ARBA" id="ARBA00022729"/>
    </source>
</evidence>
<dbReference type="InterPro" id="IPR009448">
    <property type="entry name" value="UDP-g_GGtrans"/>
</dbReference>
<dbReference type="InterPro" id="IPR040525">
    <property type="entry name" value="UGGT_TRXL_4"/>
</dbReference>
<feature type="domain" description="3-oxo-5-alpha-steroid 4-dehydrogenase C-terminal" evidence="13">
    <location>
        <begin position="151"/>
        <end position="294"/>
    </location>
</feature>
<dbReference type="GO" id="GO:0005788">
    <property type="term" value="C:endoplasmic reticulum lumen"/>
    <property type="evidence" value="ECO:0007669"/>
    <property type="project" value="UniProtKB-SubCell"/>
</dbReference>
<keyword evidence="8" id="KW-0732">Signal</keyword>
<dbReference type="Pfam" id="PF18402">
    <property type="entry name" value="Thioredoxin_14"/>
    <property type="match status" value="1"/>
</dbReference>
<keyword evidence="11" id="KW-0472">Membrane</keyword>
<dbReference type="Gene3D" id="3.10.20.90">
    <property type="entry name" value="Phosphatidylinositol 3-kinase Catalytic Subunit, Chain A, domain 1"/>
    <property type="match status" value="1"/>
</dbReference>
<evidence type="ECO:0000256" key="5">
    <source>
        <dbReference type="ARBA" id="ARBA00006351"/>
    </source>
</evidence>
<dbReference type="Proteomes" id="UP000078561">
    <property type="component" value="Unassembled WGS sequence"/>
</dbReference>
<dbReference type="GO" id="GO:0016020">
    <property type="term" value="C:membrane"/>
    <property type="evidence" value="ECO:0007669"/>
    <property type="project" value="UniProtKB-SubCell"/>
</dbReference>
<dbReference type="GO" id="GO:0006629">
    <property type="term" value="P:lipid metabolic process"/>
    <property type="evidence" value="ECO:0007669"/>
    <property type="project" value="InterPro"/>
</dbReference>